<name>A0ABY4E691_9NEIS</name>
<accession>A0ABY4E691</accession>
<evidence type="ECO:0000259" key="2">
    <source>
        <dbReference type="Pfam" id="PF04892"/>
    </source>
</evidence>
<feature type="transmembrane region" description="Helical" evidence="1">
    <location>
        <begin position="65"/>
        <end position="85"/>
    </location>
</feature>
<dbReference type="PANTHER" id="PTHR28008:SF1">
    <property type="entry name" value="DOMAIN PROTEIN, PUTATIVE (AFU_ORTHOLOGUE AFUA_3G10980)-RELATED"/>
    <property type="match status" value="1"/>
</dbReference>
<feature type="transmembrane region" description="Helical" evidence="1">
    <location>
        <begin position="37"/>
        <end position="53"/>
    </location>
</feature>
<sequence>MNRYAIYACAWFVLSAYGFFMRPPSIGVPLFPHFDKFVHFALFFGQLWLVARAHTSQMRPVNNQLWLGLALVWAIAIELIQNTLPNRSADVWDAVADMAGAACALYIAHKVIQNRLRLQKETSL</sequence>
<evidence type="ECO:0000256" key="1">
    <source>
        <dbReference type="SAM" id="Phobius"/>
    </source>
</evidence>
<dbReference type="NCBIfam" id="NF037970">
    <property type="entry name" value="vanZ_1"/>
    <property type="match status" value="1"/>
</dbReference>
<feature type="domain" description="VanZ-like" evidence="2">
    <location>
        <begin position="30"/>
        <end position="109"/>
    </location>
</feature>
<dbReference type="Pfam" id="PF04892">
    <property type="entry name" value="VanZ"/>
    <property type="match status" value="1"/>
</dbReference>
<evidence type="ECO:0000313" key="4">
    <source>
        <dbReference type="Proteomes" id="UP000832011"/>
    </source>
</evidence>
<feature type="transmembrane region" description="Helical" evidence="1">
    <location>
        <begin position="91"/>
        <end position="108"/>
    </location>
</feature>
<proteinExistence type="predicted"/>
<dbReference type="EMBL" id="CP091511">
    <property type="protein sequence ID" value="UOO88932.1"/>
    <property type="molecule type" value="Genomic_DNA"/>
</dbReference>
<gene>
    <name evidence="3" type="ORF">LVJ82_16005</name>
</gene>
<evidence type="ECO:0000313" key="3">
    <source>
        <dbReference type="EMBL" id="UOO88932.1"/>
    </source>
</evidence>
<reference evidence="3 4" key="1">
    <citation type="journal article" date="2022" name="Res Sq">
        <title>Evolution of multicellular longitudinally dividing oral cavity symbionts (Neisseriaceae).</title>
        <authorList>
            <person name="Nyongesa S."/>
            <person name="Weber P."/>
            <person name="Bernet E."/>
            <person name="Pullido F."/>
            <person name="Nieckarz M."/>
            <person name="Delaby M."/>
            <person name="Nieves C."/>
            <person name="Viehboeck T."/>
            <person name="Krause N."/>
            <person name="Rivera-Millot A."/>
            <person name="Nakamura A."/>
            <person name="Vischer N."/>
            <person name="VanNieuwenhze M."/>
            <person name="Brun Y."/>
            <person name="Cava F."/>
            <person name="Bulgheresi S."/>
            <person name="Veyrier F."/>
        </authorList>
    </citation>
    <scope>NUCLEOTIDE SEQUENCE [LARGE SCALE GENOMIC DNA]</scope>
    <source>
        <strain evidence="3 4">SN4</strain>
    </source>
</reference>
<protein>
    <submittedName>
        <fullName evidence="3">VanZ family protein</fullName>
    </submittedName>
</protein>
<dbReference type="InterPro" id="IPR006976">
    <property type="entry name" value="VanZ-like"/>
</dbReference>
<keyword evidence="4" id="KW-1185">Reference proteome</keyword>
<organism evidence="3 4">
    <name type="scientific">Vitreoscilla massiliensis</name>
    <dbReference type="NCBI Taxonomy" id="1689272"/>
    <lineage>
        <taxon>Bacteria</taxon>
        <taxon>Pseudomonadati</taxon>
        <taxon>Pseudomonadota</taxon>
        <taxon>Betaproteobacteria</taxon>
        <taxon>Neisseriales</taxon>
        <taxon>Neisseriaceae</taxon>
        <taxon>Vitreoscilla</taxon>
    </lineage>
</organism>
<dbReference type="PANTHER" id="PTHR28008">
    <property type="entry name" value="DOMAIN PROTEIN, PUTATIVE (AFU_ORTHOLOGUE AFUA_3G10980)-RELATED"/>
    <property type="match status" value="1"/>
</dbReference>
<dbReference type="RefSeq" id="WP_058357387.1">
    <property type="nucleotide sequence ID" value="NZ_CABKVG010000010.1"/>
</dbReference>
<keyword evidence="1" id="KW-0812">Transmembrane</keyword>
<keyword evidence="1" id="KW-0472">Membrane</keyword>
<keyword evidence="1" id="KW-1133">Transmembrane helix</keyword>
<dbReference type="Proteomes" id="UP000832011">
    <property type="component" value="Chromosome"/>
</dbReference>